<protein>
    <submittedName>
        <fullName evidence="1">Uncharacterized protein</fullName>
    </submittedName>
</protein>
<evidence type="ECO:0000313" key="1">
    <source>
        <dbReference type="EMBL" id="CEN53383.1"/>
    </source>
</evidence>
<accession>A0A0B7ITV4</accession>
<gene>
    <name evidence="1" type="ORF">CCAND93_410011</name>
</gene>
<name>A0A0B7ITV4_9FLAO</name>
<dbReference type="AlphaFoldDB" id="A0A0B7ITV4"/>
<sequence>MATWDKIFINSQNIVSETDRAFLIKMPNRSQYKGYVFWHPKKLVRLQGGKGYHITFSFTEDFEFRVILYGQGRFNSKTIIRQEYLTPNEMREAFGVVDKEVNRAVEQETLKIIEKETVEVEVTHHEPEKIEPIADNTIKDLKKMKNTKIYLAHPAPFKEVKKEIEEELGFPVKIHPNNNQVAYFEATEDIDLLEIENKTIGYDVIVIPDDLLKEYI</sequence>
<reference evidence="1 2" key="1">
    <citation type="submission" date="2015-01" db="EMBL/GenBank/DDBJ databases">
        <authorList>
            <person name="Xiang T."/>
            <person name="Song Y."/>
            <person name="Huang L."/>
            <person name="Wang B."/>
            <person name="Wu P."/>
        </authorList>
    </citation>
    <scope>NUCLEOTIDE SEQUENCE [LARGE SCALE GENOMIC DNA]</scope>
    <source>
        <strain evidence="1 2">CcD93</strain>
    </source>
</reference>
<evidence type="ECO:0000313" key="2">
    <source>
        <dbReference type="Proteomes" id="UP000038200"/>
    </source>
</evidence>
<dbReference type="EMBL" id="CDOL01000230">
    <property type="protein sequence ID" value="CEN53383.1"/>
    <property type="molecule type" value="Genomic_DNA"/>
</dbReference>
<dbReference type="OrthoDB" id="2363103at2"/>
<proteinExistence type="predicted"/>
<dbReference type="Proteomes" id="UP000038200">
    <property type="component" value="Unassembled WGS sequence"/>
</dbReference>
<dbReference type="RefSeq" id="WP_052461551.1">
    <property type="nucleotide sequence ID" value="NZ_CDOL01000230.1"/>
</dbReference>
<organism evidence="1 2">
    <name type="scientific">Capnocytophaga canis</name>
    <dbReference type="NCBI Taxonomy" id="1848903"/>
    <lineage>
        <taxon>Bacteria</taxon>
        <taxon>Pseudomonadati</taxon>
        <taxon>Bacteroidota</taxon>
        <taxon>Flavobacteriia</taxon>
        <taxon>Flavobacteriales</taxon>
        <taxon>Flavobacteriaceae</taxon>
        <taxon>Capnocytophaga</taxon>
    </lineage>
</organism>